<accession>A0ABD5UYY4</accession>
<dbReference type="Proteomes" id="UP001596312">
    <property type="component" value="Unassembled WGS sequence"/>
</dbReference>
<keyword evidence="1" id="KW-0472">Membrane</keyword>
<keyword evidence="1" id="KW-0812">Transmembrane</keyword>
<dbReference type="RefSeq" id="WP_340602845.1">
    <property type="nucleotide sequence ID" value="NZ_JBBMXV010000001.1"/>
</dbReference>
<keyword evidence="3" id="KW-1185">Reference proteome</keyword>
<evidence type="ECO:0000256" key="1">
    <source>
        <dbReference type="SAM" id="Phobius"/>
    </source>
</evidence>
<sequence>MRYTLSEARSSPVALAVFLLGLATFLVSVAFSGGSWGAPVGSPGWLLGVGFAVVAVAVGVRSWLRTE</sequence>
<evidence type="ECO:0000313" key="3">
    <source>
        <dbReference type="Proteomes" id="UP001596312"/>
    </source>
</evidence>
<name>A0ABD5UYY4_9EURY</name>
<comment type="caution">
    <text evidence="2">The sequence shown here is derived from an EMBL/GenBank/DDBJ whole genome shotgun (WGS) entry which is preliminary data.</text>
</comment>
<evidence type="ECO:0000313" key="2">
    <source>
        <dbReference type="EMBL" id="MFC6904337.1"/>
    </source>
</evidence>
<dbReference type="EMBL" id="JBHSXQ010000001">
    <property type="protein sequence ID" value="MFC6904337.1"/>
    <property type="molecule type" value="Genomic_DNA"/>
</dbReference>
<proteinExistence type="predicted"/>
<gene>
    <name evidence="2" type="ORF">ACFQGH_03900</name>
</gene>
<dbReference type="AlphaFoldDB" id="A0ABD5UYY4"/>
<organism evidence="2 3">
    <name type="scientific">Halalkalicoccus tibetensis</name>
    <dbReference type="NCBI Taxonomy" id="175632"/>
    <lineage>
        <taxon>Archaea</taxon>
        <taxon>Methanobacteriati</taxon>
        <taxon>Methanobacteriota</taxon>
        <taxon>Stenosarchaea group</taxon>
        <taxon>Halobacteria</taxon>
        <taxon>Halobacteriales</taxon>
        <taxon>Halococcaceae</taxon>
        <taxon>Halalkalicoccus</taxon>
    </lineage>
</organism>
<feature type="transmembrane region" description="Helical" evidence="1">
    <location>
        <begin position="45"/>
        <end position="64"/>
    </location>
</feature>
<protein>
    <submittedName>
        <fullName evidence="2">Uncharacterized protein</fullName>
    </submittedName>
</protein>
<keyword evidence="1" id="KW-1133">Transmembrane helix</keyword>
<feature type="transmembrane region" description="Helical" evidence="1">
    <location>
        <begin position="12"/>
        <end position="33"/>
    </location>
</feature>
<reference evidence="2 3" key="1">
    <citation type="journal article" date="2019" name="Int. J. Syst. Evol. Microbiol.">
        <title>The Global Catalogue of Microorganisms (GCM) 10K type strain sequencing project: providing services to taxonomists for standard genome sequencing and annotation.</title>
        <authorList>
            <consortium name="The Broad Institute Genomics Platform"/>
            <consortium name="The Broad Institute Genome Sequencing Center for Infectious Disease"/>
            <person name="Wu L."/>
            <person name="Ma J."/>
        </authorList>
    </citation>
    <scope>NUCLEOTIDE SEQUENCE [LARGE SCALE GENOMIC DNA]</scope>
    <source>
        <strain evidence="2 3">CGMCC 1.3240</strain>
    </source>
</reference>